<gene>
    <name evidence="1" type="ORF">J121_980</name>
</gene>
<proteinExistence type="predicted"/>
<dbReference type="PATRIC" id="fig|1306953.7.peg.1005"/>
<dbReference type="STRING" id="1306953.J121_980"/>
<comment type="caution">
    <text evidence="1">The sequence shown here is derived from an EMBL/GenBank/DDBJ whole genome shotgun (WGS) entry which is preliminary data.</text>
</comment>
<dbReference type="AlphaFoldDB" id="A0A0L1KG35"/>
<evidence type="ECO:0000313" key="1">
    <source>
        <dbReference type="EMBL" id="KNH03015.1"/>
    </source>
</evidence>
<accession>A0A0L1KG35</accession>
<reference evidence="1" key="1">
    <citation type="submission" date="2015-02" db="EMBL/GenBank/DDBJ databases">
        <authorList>
            <person name="Chooi Y.-H."/>
        </authorList>
    </citation>
    <scope>NUCLEOTIDE SEQUENCE [LARGE SCALE GENOMIC DNA]</scope>
    <source>
        <strain evidence="1">LAMA 915</strain>
    </source>
</reference>
<dbReference type="RefSeq" id="WP_157052080.1">
    <property type="nucleotide sequence ID" value="NZ_JYNE01000018.1"/>
</dbReference>
<organism evidence="1 2">
    <name type="scientific">Qipengyuania citrea LAMA 915</name>
    <dbReference type="NCBI Taxonomy" id="1306953"/>
    <lineage>
        <taxon>Bacteria</taxon>
        <taxon>Pseudomonadati</taxon>
        <taxon>Pseudomonadota</taxon>
        <taxon>Alphaproteobacteria</taxon>
        <taxon>Sphingomonadales</taxon>
        <taxon>Erythrobacteraceae</taxon>
        <taxon>Qipengyuania</taxon>
    </lineage>
</organism>
<name>A0A0L1KG35_9SPHN</name>
<sequence length="55" mass="6207">MVWEARDFGGRCNSDCSFAGENIKLETSAGEARKGMEVMSEVFRENSDKLYLPDE</sequence>
<dbReference type="EMBL" id="JYNE01000018">
    <property type="protein sequence ID" value="KNH03015.1"/>
    <property type="molecule type" value="Genomic_DNA"/>
</dbReference>
<protein>
    <submittedName>
        <fullName evidence="1">Hydroxymethylpyrimidine phosphate synthase ThiC</fullName>
    </submittedName>
</protein>
<dbReference type="Proteomes" id="UP000037446">
    <property type="component" value="Unassembled WGS sequence"/>
</dbReference>
<evidence type="ECO:0000313" key="2">
    <source>
        <dbReference type="Proteomes" id="UP000037446"/>
    </source>
</evidence>